<evidence type="ECO:0000313" key="2">
    <source>
        <dbReference type="Proteomes" id="UP001311915"/>
    </source>
</evidence>
<protein>
    <submittedName>
        <fullName evidence="1">Uncharacterized protein</fullName>
    </submittedName>
</protein>
<accession>A0AAV9KA61</accession>
<dbReference type="EMBL" id="JAWPEI010000011">
    <property type="protein sequence ID" value="KAK4710189.1"/>
    <property type="molecule type" value="Genomic_DNA"/>
</dbReference>
<sequence>MRKMFDDQICKYGVAVLREMLCFYYAHIFFEETTCKLWVMKEYGIEESWIQLYTIQERGVTLKRLLHMFDNGELLLSYEHHPLRTSKGPFELGCIWSHAIQQAINYSKSVISPKLLI</sequence>
<comment type="caution">
    <text evidence="1">The sequence shown here is derived from an EMBL/GenBank/DDBJ whole genome shotgun (WGS) entry which is preliminary data.</text>
</comment>
<name>A0AAV9KA61_9SOLN</name>
<dbReference type="AlphaFoldDB" id="A0AAV9KA61"/>
<gene>
    <name evidence="1" type="ORF">R3W88_004702</name>
</gene>
<organism evidence="1 2">
    <name type="scientific">Solanum pinnatisectum</name>
    <name type="common">tansyleaf nightshade</name>
    <dbReference type="NCBI Taxonomy" id="50273"/>
    <lineage>
        <taxon>Eukaryota</taxon>
        <taxon>Viridiplantae</taxon>
        <taxon>Streptophyta</taxon>
        <taxon>Embryophyta</taxon>
        <taxon>Tracheophyta</taxon>
        <taxon>Spermatophyta</taxon>
        <taxon>Magnoliopsida</taxon>
        <taxon>eudicotyledons</taxon>
        <taxon>Gunneridae</taxon>
        <taxon>Pentapetalae</taxon>
        <taxon>asterids</taxon>
        <taxon>lamiids</taxon>
        <taxon>Solanales</taxon>
        <taxon>Solanaceae</taxon>
        <taxon>Solanoideae</taxon>
        <taxon>Solaneae</taxon>
        <taxon>Solanum</taxon>
    </lineage>
</organism>
<dbReference type="Proteomes" id="UP001311915">
    <property type="component" value="Unassembled WGS sequence"/>
</dbReference>
<evidence type="ECO:0000313" key="1">
    <source>
        <dbReference type="EMBL" id="KAK4710189.1"/>
    </source>
</evidence>
<proteinExistence type="predicted"/>
<reference evidence="1 2" key="1">
    <citation type="submission" date="2023-10" db="EMBL/GenBank/DDBJ databases">
        <title>Genome-Wide Identification Analysis in wild type Solanum Pinnatisectum Reveals Some Genes Defensing Phytophthora Infestans.</title>
        <authorList>
            <person name="Sun C."/>
        </authorList>
    </citation>
    <scope>NUCLEOTIDE SEQUENCE [LARGE SCALE GENOMIC DNA]</scope>
    <source>
        <strain evidence="1">LQN</strain>
        <tissue evidence="1">Leaf</tissue>
    </source>
</reference>
<keyword evidence="2" id="KW-1185">Reference proteome</keyword>